<feature type="compositionally biased region" description="Basic and acidic residues" evidence="1">
    <location>
        <begin position="53"/>
        <end position="62"/>
    </location>
</feature>
<dbReference type="EMBL" id="LRGB01001602">
    <property type="protein sequence ID" value="KZS11014.1"/>
    <property type="molecule type" value="Genomic_DNA"/>
</dbReference>
<gene>
    <name evidence="2" type="ORF">APZ42_024371</name>
</gene>
<keyword evidence="3" id="KW-1185">Reference proteome</keyword>
<evidence type="ECO:0000256" key="1">
    <source>
        <dbReference type="SAM" id="MobiDB-lite"/>
    </source>
</evidence>
<feature type="region of interest" description="Disordered" evidence="1">
    <location>
        <begin position="24"/>
        <end position="72"/>
    </location>
</feature>
<protein>
    <submittedName>
        <fullName evidence="2">Uncharacterized protein</fullName>
    </submittedName>
</protein>
<reference evidence="2 3" key="1">
    <citation type="submission" date="2016-03" db="EMBL/GenBank/DDBJ databases">
        <title>EvidentialGene: Evidence-directed Construction of Genes on Genomes.</title>
        <authorList>
            <person name="Gilbert D.G."/>
            <person name="Choi J.-H."/>
            <person name="Mockaitis K."/>
            <person name="Colbourne J."/>
            <person name="Pfrender M."/>
        </authorList>
    </citation>
    <scope>NUCLEOTIDE SEQUENCE [LARGE SCALE GENOMIC DNA]</scope>
    <source>
        <strain evidence="2 3">Xinb3</strain>
        <tissue evidence="2">Complete organism</tissue>
    </source>
</reference>
<dbReference type="AlphaFoldDB" id="A0A0P5XE65"/>
<name>A0A0P5XE65_9CRUS</name>
<evidence type="ECO:0000313" key="3">
    <source>
        <dbReference type="Proteomes" id="UP000076858"/>
    </source>
</evidence>
<evidence type="ECO:0000313" key="2">
    <source>
        <dbReference type="EMBL" id="KZS11014.1"/>
    </source>
</evidence>
<dbReference type="Proteomes" id="UP000076858">
    <property type="component" value="Unassembled WGS sequence"/>
</dbReference>
<feature type="compositionally biased region" description="Basic and acidic residues" evidence="1">
    <location>
        <begin position="30"/>
        <end position="46"/>
    </location>
</feature>
<sequence>MRVCENGELVKTIKVCASRLPHTGRRKRVKEKEQKQKQTREKDKCPDVIVRGARSDYTDLRPRKPTQIATEQ</sequence>
<accession>A0A0P5XE65</accession>
<organism evidence="2 3">
    <name type="scientific">Daphnia magna</name>
    <dbReference type="NCBI Taxonomy" id="35525"/>
    <lineage>
        <taxon>Eukaryota</taxon>
        <taxon>Metazoa</taxon>
        <taxon>Ecdysozoa</taxon>
        <taxon>Arthropoda</taxon>
        <taxon>Crustacea</taxon>
        <taxon>Branchiopoda</taxon>
        <taxon>Diplostraca</taxon>
        <taxon>Cladocera</taxon>
        <taxon>Anomopoda</taxon>
        <taxon>Daphniidae</taxon>
        <taxon>Daphnia</taxon>
    </lineage>
</organism>
<comment type="caution">
    <text evidence="2">The sequence shown here is derived from an EMBL/GenBank/DDBJ whole genome shotgun (WGS) entry which is preliminary data.</text>
</comment>
<proteinExistence type="predicted"/>